<dbReference type="InterPro" id="IPR036259">
    <property type="entry name" value="MFS_trans_sf"/>
</dbReference>
<evidence type="ECO:0000313" key="8">
    <source>
        <dbReference type="EMBL" id="CAB9498655.1"/>
    </source>
</evidence>
<organism evidence="8 9">
    <name type="scientific">Seminavis robusta</name>
    <dbReference type="NCBI Taxonomy" id="568900"/>
    <lineage>
        <taxon>Eukaryota</taxon>
        <taxon>Sar</taxon>
        <taxon>Stramenopiles</taxon>
        <taxon>Ochrophyta</taxon>
        <taxon>Bacillariophyta</taxon>
        <taxon>Bacillariophyceae</taxon>
        <taxon>Bacillariophycidae</taxon>
        <taxon>Naviculales</taxon>
        <taxon>Naviculaceae</taxon>
        <taxon>Seminavis</taxon>
    </lineage>
</organism>
<proteinExistence type="predicted"/>
<feature type="transmembrane region" description="Helical" evidence="6">
    <location>
        <begin position="196"/>
        <end position="218"/>
    </location>
</feature>
<keyword evidence="2" id="KW-0813">Transport</keyword>
<dbReference type="InterPro" id="IPR005828">
    <property type="entry name" value="MFS_sugar_transport-like"/>
</dbReference>
<dbReference type="SUPFAM" id="SSF103473">
    <property type="entry name" value="MFS general substrate transporter"/>
    <property type="match status" value="1"/>
</dbReference>
<protein>
    <submittedName>
        <fullName evidence="8">Synaptic vesicle 2-related protein</fullName>
    </submittedName>
</protein>
<evidence type="ECO:0000256" key="3">
    <source>
        <dbReference type="ARBA" id="ARBA00022692"/>
    </source>
</evidence>
<dbReference type="Pfam" id="PF00083">
    <property type="entry name" value="Sugar_tr"/>
    <property type="match status" value="1"/>
</dbReference>
<feature type="transmembrane region" description="Helical" evidence="6">
    <location>
        <begin position="328"/>
        <end position="347"/>
    </location>
</feature>
<keyword evidence="5 6" id="KW-0472">Membrane</keyword>
<evidence type="ECO:0000256" key="2">
    <source>
        <dbReference type="ARBA" id="ARBA00022448"/>
    </source>
</evidence>
<feature type="transmembrane region" description="Helical" evidence="6">
    <location>
        <begin position="37"/>
        <end position="62"/>
    </location>
</feature>
<evidence type="ECO:0000256" key="1">
    <source>
        <dbReference type="ARBA" id="ARBA00004141"/>
    </source>
</evidence>
<comment type="caution">
    <text evidence="8">The sequence shown here is derived from an EMBL/GenBank/DDBJ whole genome shotgun (WGS) entry which is preliminary data.</text>
</comment>
<evidence type="ECO:0000313" key="9">
    <source>
        <dbReference type="Proteomes" id="UP001153069"/>
    </source>
</evidence>
<feature type="transmembrane region" description="Helical" evidence="6">
    <location>
        <begin position="359"/>
        <end position="378"/>
    </location>
</feature>
<accession>A0A9N8H474</accession>
<dbReference type="InterPro" id="IPR020846">
    <property type="entry name" value="MFS_dom"/>
</dbReference>
<feature type="transmembrane region" description="Helical" evidence="6">
    <location>
        <begin position="74"/>
        <end position="91"/>
    </location>
</feature>
<dbReference type="GO" id="GO:0016020">
    <property type="term" value="C:membrane"/>
    <property type="evidence" value="ECO:0007669"/>
    <property type="project" value="UniProtKB-SubCell"/>
</dbReference>
<reference evidence="8" key="1">
    <citation type="submission" date="2020-06" db="EMBL/GenBank/DDBJ databases">
        <authorList>
            <consortium name="Plant Systems Biology data submission"/>
        </authorList>
    </citation>
    <scope>NUCLEOTIDE SEQUENCE</scope>
    <source>
        <strain evidence="8">D6</strain>
    </source>
</reference>
<evidence type="ECO:0000256" key="6">
    <source>
        <dbReference type="SAM" id="Phobius"/>
    </source>
</evidence>
<dbReference type="Proteomes" id="UP001153069">
    <property type="component" value="Unassembled WGS sequence"/>
</dbReference>
<sequence length="508" mass="54085">MADDGGGGGGGVPPPTTFLSIDQAIERVGTGRFQRKLLLAAGLCFAADSMEVLLLSFLAVVVQSEWGLTSEQTSSITAAVFLGAMTGTLILGPLGDKFGRKPVFVLSAAIIAIFGLLTAVANSLAVLIIIRFMVGVGVGGLVVPFDTVAEFVPTNMRGYHLLYLGYYWALGTLLVPILAFITLGDNENGDEPSGQWRWFTVLCAIPCIASTILGIIWVPESPHWLVYQGRNDKALEVLKIAAKENGLNPDEVFPMGTMVKPDDQPEVHSVMALLEPEWRNLTLKLWGTWFGFAFLYYGTVILVTLVFAENGSIEGSEGMAQGSYDFDYAAILLAGSAEMVGQTFVILTVETWGRVHTQALSYLLGGFSVLGLALLEASGSKRGAMMFVAFLARMFMMGSSSTTWVATAEILPTKIRNTGHAAANAMARLGGAISPFVVSTSMSMTTIGIIMGVVSFFTCALSWSLPETQGKALGTAHTDSFNGGSIQNGTASIEPPTVELTDKTKEII</sequence>
<name>A0A9N8H474_9STRA</name>
<dbReference type="Gene3D" id="1.20.1250.20">
    <property type="entry name" value="MFS general substrate transporter like domains"/>
    <property type="match status" value="2"/>
</dbReference>
<feature type="transmembrane region" description="Helical" evidence="6">
    <location>
        <begin position="103"/>
        <end position="122"/>
    </location>
</feature>
<evidence type="ECO:0000259" key="7">
    <source>
        <dbReference type="PROSITE" id="PS50850"/>
    </source>
</evidence>
<dbReference type="PANTHER" id="PTHR23511:SF5">
    <property type="entry name" value="MAJOR FACILITATOR-TYPE TRANSPORTER HXNZ-RELATED"/>
    <property type="match status" value="1"/>
</dbReference>
<evidence type="ECO:0000256" key="5">
    <source>
        <dbReference type="ARBA" id="ARBA00023136"/>
    </source>
</evidence>
<dbReference type="PROSITE" id="PS50850">
    <property type="entry name" value="MFS"/>
    <property type="match status" value="1"/>
</dbReference>
<keyword evidence="4 6" id="KW-1133">Transmembrane helix</keyword>
<dbReference type="GO" id="GO:0022857">
    <property type="term" value="F:transmembrane transporter activity"/>
    <property type="evidence" value="ECO:0007669"/>
    <property type="project" value="InterPro"/>
</dbReference>
<dbReference type="EMBL" id="CAICTM010000042">
    <property type="protein sequence ID" value="CAB9498655.1"/>
    <property type="molecule type" value="Genomic_DNA"/>
</dbReference>
<feature type="transmembrane region" description="Helical" evidence="6">
    <location>
        <begin position="384"/>
        <end position="406"/>
    </location>
</feature>
<gene>
    <name evidence="8" type="ORF">SEMRO_42_G025820.1</name>
</gene>
<feature type="transmembrane region" description="Helical" evidence="6">
    <location>
        <begin position="161"/>
        <end position="184"/>
    </location>
</feature>
<feature type="transmembrane region" description="Helical" evidence="6">
    <location>
        <begin position="128"/>
        <end position="149"/>
    </location>
</feature>
<dbReference type="OrthoDB" id="4139357at2759"/>
<keyword evidence="3 6" id="KW-0812">Transmembrane</keyword>
<feature type="transmembrane region" description="Helical" evidence="6">
    <location>
        <begin position="289"/>
        <end position="308"/>
    </location>
</feature>
<evidence type="ECO:0000256" key="4">
    <source>
        <dbReference type="ARBA" id="ARBA00022989"/>
    </source>
</evidence>
<feature type="domain" description="Major facilitator superfamily (MFS) profile" evidence="7">
    <location>
        <begin position="37"/>
        <end position="470"/>
    </location>
</feature>
<keyword evidence="9" id="KW-1185">Reference proteome</keyword>
<dbReference type="PANTHER" id="PTHR23511">
    <property type="entry name" value="SYNAPTIC VESICLE GLYCOPROTEIN 2"/>
    <property type="match status" value="1"/>
</dbReference>
<dbReference type="AlphaFoldDB" id="A0A9N8H474"/>
<comment type="subcellular location">
    <subcellularLocation>
        <location evidence="1">Membrane</location>
        <topology evidence="1">Multi-pass membrane protein</topology>
    </subcellularLocation>
</comment>